<gene>
    <name evidence="2" type="ordered locus">KVU_1121</name>
</gene>
<dbReference type="InterPro" id="IPR029058">
    <property type="entry name" value="AB_hydrolase_fold"/>
</dbReference>
<organism evidence="2 3">
    <name type="scientific">Ketogulonicigenium vulgare (strain WSH-001)</name>
    <dbReference type="NCBI Taxonomy" id="759362"/>
    <lineage>
        <taxon>Bacteria</taxon>
        <taxon>Pseudomonadati</taxon>
        <taxon>Pseudomonadota</taxon>
        <taxon>Alphaproteobacteria</taxon>
        <taxon>Rhodobacterales</taxon>
        <taxon>Roseobacteraceae</taxon>
        <taxon>Ketogulonicigenium</taxon>
    </lineage>
</organism>
<proteinExistence type="predicted"/>
<accession>F9Y6U3</accession>
<keyword evidence="1" id="KW-0472">Membrane</keyword>
<evidence type="ECO:0000313" key="2">
    <source>
        <dbReference type="EMBL" id="AEM40960.1"/>
    </source>
</evidence>
<evidence type="ECO:0000256" key="1">
    <source>
        <dbReference type="SAM" id="Phobius"/>
    </source>
</evidence>
<feature type="transmembrane region" description="Helical" evidence="1">
    <location>
        <begin position="120"/>
        <end position="149"/>
    </location>
</feature>
<reference evidence="2 3" key="1">
    <citation type="journal article" date="2011" name="J. Bacteriol.">
        <title>Complete genome sequence of the industrial strain Ketogulonicigenium vulgare WSH-001.</title>
        <authorList>
            <person name="Liu L."/>
            <person name="Li Y."/>
            <person name="Zhang J."/>
            <person name="Zhou Z."/>
            <person name="Liu J."/>
            <person name="Li X."/>
            <person name="Zhou J."/>
            <person name="Du G."/>
            <person name="Wang L."/>
            <person name="Chen J."/>
        </authorList>
    </citation>
    <scope>NUCLEOTIDE SEQUENCE [LARGE SCALE GENOMIC DNA]</scope>
    <source>
        <strain evidence="2 3">WSH-001</strain>
    </source>
</reference>
<evidence type="ECO:0000313" key="3">
    <source>
        <dbReference type="Proteomes" id="UP000000692"/>
    </source>
</evidence>
<dbReference type="HOGENOM" id="CLU_035702_1_0_5"/>
<keyword evidence="1" id="KW-1133">Transmembrane helix</keyword>
<sequence length="400" mass="44109">MPEVKRRKVFYIAGFDPVPPRRYREFYRREGAEQAAISGYHFTMHPRRKDGAGFGWQAALSVDGETTEADFTFLPWDDIVRAEMKNSIAATYGQMARTLWIYLSTGALYRMVRLRRNAALPLLFPIVILILQAFVAVLAGGALGALAGWTASLLLGVWGMGIGIIAAIAAAIAVLQWFKARDGKIMAYYLMHDYAFATRWRGAYAPAMAARIRDFAAQIRAATGYDEVLVVGHSSGTQIAISTMAEVLRAGPPDVPLALLTLGHVVPMMSFLPDGQQLRADLAYMGGQDRVFWLDVTAPGDACCFALCDPVAVTGVAPQPQTGPLVLSAAFTQTLSSEKQAALKGKWFRLHFQYLHAFDRPGDYDYFLITAGPQRLASRYRGRDSSASRIAKVWSAYRDY</sequence>
<dbReference type="EMBL" id="CP002018">
    <property type="protein sequence ID" value="AEM40960.1"/>
    <property type="molecule type" value="Genomic_DNA"/>
</dbReference>
<dbReference type="OrthoDB" id="7257484at2"/>
<keyword evidence="1" id="KW-0812">Transmembrane</keyword>
<dbReference type="eggNOG" id="COG0596">
    <property type="taxonomic scope" value="Bacteria"/>
</dbReference>
<dbReference type="AlphaFoldDB" id="F9Y6U3"/>
<dbReference type="Gene3D" id="3.40.50.1820">
    <property type="entry name" value="alpha/beta hydrolase"/>
    <property type="match status" value="1"/>
</dbReference>
<protein>
    <submittedName>
        <fullName evidence="2">Uncharacterized protein</fullName>
    </submittedName>
</protein>
<dbReference type="RefSeq" id="WP_013384424.1">
    <property type="nucleotide sequence ID" value="NC_017384.1"/>
</dbReference>
<name>F9Y6U3_KETVW</name>
<dbReference type="PATRIC" id="fig|759362.5.peg.1155"/>
<feature type="transmembrane region" description="Helical" evidence="1">
    <location>
        <begin position="155"/>
        <end position="178"/>
    </location>
</feature>
<dbReference type="Proteomes" id="UP000000692">
    <property type="component" value="Chromosome"/>
</dbReference>
<keyword evidence="3" id="KW-1185">Reference proteome</keyword>
<dbReference type="KEGG" id="kvl:KVU_1121"/>
<dbReference type="SUPFAM" id="SSF53474">
    <property type="entry name" value="alpha/beta-Hydrolases"/>
    <property type="match status" value="1"/>
</dbReference>